<evidence type="ECO:0000256" key="1">
    <source>
        <dbReference type="SAM" id="MobiDB-lite"/>
    </source>
</evidence>
<feature type="region of interest" description="Disordered" evidence="1">
    <location>
        <begin position="159"/>
        <end position="196"/>
    </location>
</feature>
<evidence type="ECO:0000313" key="2">
    <source>
        <dbReference type="EMBL" id="STV29881.1"/>
    </source>
</evidence>
<reference evidence="2 3" key="1">
    <citation type="submission" date="2018-06" db="EMBL/GenBank/DDBJ databases">
        <authorList>
            <consortium name="Pathogen Informatics"/>
            <person name="Doyle S."/>
        </authorList>
    </citation>
    <scope>NUCLEOTIDE SEQUENCE [LARGE SCALE GENOMIC DNA]</scope>
    <source>
        <strain evidence="2 3">NCTC204</strain>
    </source>
</reference>
<evidence type="ECO:0000313" key="3">
    <source>
        <dbReference type="Proteomes" id="UP000255192"/>
    </source>
</evidence>
<protein>
    <submittedName>
        <fullName evidence="2">Uncharacterized protein</fullName>
    </submittedName>
</protein>
<proteinExistence type="predicted"/>
<dbReference type="EMBL" id="UGMD01000002">
    <property type="protein sequence ID" value="STV29881.1"/>
    <property type="molecule type" value="Genomic_DNA"/>
</dbReference>
<feature type="compositionally biased region" description="Polar residues" evidence="1">
    <location>
        <begin position="162"/>
        <end position="173"/>
    </location>
</feature>
<name>A0A378B5A6_KLEPN</name>
<dbReference type="AlphaFoldDB" id="A0A378B5A6"/>
<dbReference type="Proteomes" id="UP000255192">
    <property type="component" value="Unassembled WGS sequence"/>
</dbReference>
<gene>
    <name evidence="2" type="ORF">NCTC204_05348</name>
</gene>
<sequence length="196" mass="21007">MPIVGGCRTVPFISCACCRAALRLHGRQNVEGGNRCCRTVPSPFRERVRVRVNGNGVTVSPVEPSLQGLGHQFAEQRHGGGMVFLTRVCRRLTARLPGAGRSPPAGRRLPGMPMRVRIVRPSPACTAAQMPLRLWLTNTTCQGIPAASRQAMARERIRHGLSNITSGSGSPETSRARMSRSGCAIHASGQRPSPGP</sequence>
<accession>A0A378B5A6</accession>
<organism evidence="2 3">
    <name type="scientific">Klebsiella pneumoniae</name>
    <dbReference type="NCBI Taxonomy" id="573"/>
    <lineage>
        <taxon>Bacteria</taxon>
        <taxon>Pseudomonadati</taxon>
        <taxon>Pseudomonadota</taxon>
        <taxon>Gammaproteobacteria</taxon>
        <taxon>Enterobacterales</taxon>
        <taxon>Enterobacteriaceae</taxon>
        <taxon>Klebsiella/Raoultella group</taxon>
        <taxon>Klebsiella</taxon>
        <taxon>Klebsiella pneumoniae complex</taxon>
    </lineage>
</organism>